<dbReference type="EMBL" id="SGIM01000001">
    <property type="protein sequence ID" value="RZF57066.1"/>
    <property type="molecule type" value="Genomic_DNA"/>
</dbReference>
<feature type="transmembrane region" description="Helical" evidence="1">
    <location>
        <begin position="21"/>
        <end position="39"/>
    </location>
</feature>
<reference evidence="2 3" key="1">
    <citation type="submission" date="2019-02" db="EMBL/GenBank/DDBJ databases">
        <title>The draft genome of Acinetobacter halotolerans strain JCM 31009.</title>
        <authorList>
            <person name="Qin J."/>
            <person name="Feng Y."/>
            <person name="Nemec A."/>
            <person name="Zong Z."/>
        </authorList>
    </citation>
    <scope>NUCLEOTIDE SEQUENCE [LARGE SCALE GENOMIC DNA]</scope>
    <source>
        <strain evidence="2 3">JCM 31009</strain>
    </source>
</reference>
<dbReference type="RefSeq" id="WP_130160971.1">
    <property type="nucleotide sequence ID" value="NZ_SGIM01000001.1"/>
</dbReference>
<organism evidence="2 3">
    <name type="scientific">Acinetobacter halotolerans</name>
    <dbReference type="NCBI Taxonomy" id="1752076"/>
    <lineage>
        <taxon>Bacteria</taxon>
        <taxon>Pseudomonadati</taxon>
        <taxon>Pseudomonadota</taxon>
        <taxon>Gammaproteobacteria</taxon>
        <taxon>Moraxellales</taxon>
        <taxon>Moraxellaceae</taxon>
        <taxon>Acinetobacter</taxon>
    </lineage>
</organism>
<proteinExistence type="predicted"/>
<keyword evidence="3" id="KW-1185">Reference proteome</keyword>
<protein>
    <submittedName>
        <fullName evidence="2">Uncharacterized protein</fullName>
    </submittedName>
</protein>
<keyword evidence="1" id="KW-0472">Membrane</keyword>
<evidence type="ECO:0000313" key="3">
    <source>
        <dbReference type="Proteomes" id="UP000292110"/>
    </source>
</evidence>
<feature type="transmembrane region" description="Helical" evidence="1">
    <location>
        <begin position="167"/>
        <end position="189"/>
    </location>
</feature>
<dbReference type="AlphaFoldDB" id="A0A4V2DBE8"/>
<dbReference type="Proteomes" id="UP000292110">
    <property type="component" value="Unassembled WGS sequence"/>
</dbReference>
<keyword evidence="1" id="KW-0812">Transmembrane</keyword>
<comment type="caution">
    <text evidence="2">The sequence shown here is derived from an EMBL/GenBank/DDBJ whole genome shotgun (WGS) entry which is preliminary data.</text>
</comment>
<sequence>MQKTIFENNTEEDCIQDHLKSTFLCFIFSFIILLVFSSFHQAALHQADLARNYTWKISKKYINSSSEPHIRRERVGASLILPTGQKEPLVMQCDVKLMRLCQQELKQPTQAIQTIYYYQTISLGNNQPEYQLKAIDYMDLNGKLIHLNYNKIAPNTSIAIQKNNWKLWIITFIGGWACLLIALVISTLLKLFSKKSRTTLIALLGLYYFSIIYKSLMIYIT</sequence>
<evidence type="ECO:0000313" key="2">
    <source>
        <dbReference type="EMBL" id="RZF57066.1"/>
    </source>
</evidence>
<name>A0A4V2DBE8_9GAMM</name>
<accession>A0A4V2DBE8</accession>
<feature type="transmembrane region" description="Helical" evidence="1">
    <location>
        <begin position="201"/>
        <end position="220"/>
    </location>
</feature>
<gene>
    <name evidence="2" type="ORF">EXE30_02070</name>
</gene>
<keyword evidence="1" id="KW-1133">Transmembrane helix</keyword>
<evidence type="ECO:0000256" key="1">
    <source>
        <dbReference type="SAM" id="Phobius"/>
    </source>
</evidence>